<dbReference type="AlphaFoldDB" id="A0A562I2K4"/>
<protein>
    <submittedName>
        <fullName evidence="1">Uncharacterized protein</fullName>
    </submittedName>
</protein>
<name>A0A562I2K4_MICOL</name>
<evidence type="ECO:0000313" key="2">
    <source>
        <dbReference type="Proteomes" id="UP000319825"/>
    </source>
</evidence>
<dbReference type="EMBL" id="VLKE01000001">
    <property type="protein sequence ID" value="TWH65182.1"/>
    <property type="molecule type" value="Genomic_DNA"/>
</dbReference>
<evidence type="ECO:0000313" key="1">
    <source>
        <dbReference type="EMBL" id="TWH65182.1"/>
    </source>
</evidence>
<reference evidence="1 2" key="1">
    <citation type="submission" date="2019-07" db="EMBL/GenBank/DDBJ databases">
        <title>R&amp;d 2014.</title>
        <authorList>
            <person name="Klenk H.-P."/>
        </authorList>
    </citation>
    <scope>NUCLEOTIDE SEQUENCE [LARGE SCALE GENOMIC DNA]</scope>
    <source>
        <strain evidence="1 2">DSM 43868</strain>
    </source>
</reference>
<proteinExistence type="predicted"/>
<sequence length="47" mass="4995">MLLFTVAAGLTLIFGVAWAVTMAHGTFYLASLRNWAGCSPVNGKIHS</sequence>
<accession>A0A562I2K4</accession>
<keyword evidence="2" id="KW-1185">Reference proteome</keyword>
<gene>
    <name evidence="1" type="ORF">JD77_00117</name>
</gene>
<organism evidence="1 2">
    <name type="scientific">Micromonospora olivasterospora</name>
    <dbReference type="NCBI Taxonomy" id="1880"/>
    <lineage>
        <taxon>Bacteria</taxon>
        <taxon>Bacillati</taxon>
        <taxon>Actinomycetota</taxon>
        <taxon>Actinomycetes</taxon>
        <taxon>Micromonosporales</taxon>
        <taxon>Micromonosporaceae</taxon>
        <taxon>Micromonospora</taxon>
    </lineage>
</organism>
<comment type="caution">
    <text evidence="1">The sequence shown here is derived from an EMBL/GenBank/DDBJ whole genome shotgun (WGS) entry which is preliminary data.</text>
</comment>
<dbReference type="Proteomes" id="UP000319825">
    <property type="component" value="Unassembled WGS sequence"/>
</dbReference>